<feature type="non-terminal residue" evidence="1">
    <location>
        <position position="72"/>
    </location>
</feature>
<name>X0W473_9ZZZZ</name>
<proteinExistence type="predicted"/>
<reference evidence="1" key="1">
    <citation type="journal article" date="2014" name="Front. Microbiol.">
        <title>High frequency of phylogenetically diverse reductive dehalogenase-homologous genes in deep subseafloor sedimentary metagenomes.</title>
        <authorList>
            <person name="Kawai M."/>
            <person name="Futagami T."/>
            <person name="Toyoda A."/>
            <person name="Takaki Y."/>
            <person name="Nishi S."/>
            <person name="Hori S."/>
            <person name="Arai W."/>
            <person name="Tsubouchi T."/>
            <person name="Morono Y."/>
            <person name="Uchiyama I."/>
            <person name="Ito T."/>
            <person name="Fujiyama A."/>
            <person name="Inagaki F."/>
            <person name="Takami H."/>
        </authorList>
    </citation>
    <scope>NUCLEOTIDE SEQUENCE</scope>
    <source>
        <strain evidence="1">Expedition CK06-06</strain>
    </source>
</reference>
<gene>
    <name evidence="1" type="ORF">S01H1_59199</name>
</gene>
<dbReference type="AlphaFoldDB" id="X0W473"/>
<dbReference type="InterPro" id="IPR029056">
    <property type="entry name" value="Ribokinase-like"/>
</dbReference>
<evidence type="ECO:0000313" key="1">
    <source>
        <dbReference type="EMBL" id="GAG25649.1"/>
    </source>
</evidence>
<accession>X0W473</accession>
<dbReference type="EMBL" id="BARS01038710">
    <property type="protein sequence ID" value="GAG25649.1"/>
    <property type="molecule type" value="Genomic_DNA"/>
</dbReference>
<comment type="caution">
    <text evidence="1">The sequence shown here is derived from an EMBL/GenBank/DDBJ whole genome shotgun (WGS) entry which is preliminary data.</text>
</comment>
<organism evidence="1">
    <name type="scientific">marine sediment metagenome</name>
    <dbReference type="NCBI Taxonomy" id="412755"/>
    <lineage>
        <taxon>unclassified sequences</taxon>
        <taxon>metagenomes</taxon>
        <taxon>ecological metagenomes</taxon>
    </lineage>
</organism>
<protein>
    <recommendedName>
        <fullName evidence="2">Carbohydrate kinase PfkB domain-containing protein</fullName>
    </recommendedName>
</protein>
<dbReference type="Gene3D" id="3.40.1190.20">
    <property type="match status" value="1"/>
</dbReference>
<sequence length="72" mass="7974">MSNQNKNNTSIFLAGHFAVDNVIRFKRLSKATLGGSVCYCSLALRTYTQDAKISIISYIGKKNFNNSLLDVV</sequence>
<evidence type="ECO:0008006" key="2">
    <source>
        <dbReference type="Google" id="ProtNLM"/>
    </source>
</evidence>